<dbReference type="Proteomes" id="UP000447434">
    <property type="component" value="Chromosome 14"/>
</dbReference>
<dbReference type="OrthoDB" id="602284at2759"/>
<feature type="transmembrane region" description="Helical" evidence="7">
    <location>
        <begin position="127"/>
        <end position="149"/>
    </location>
</feature>
<comment type="caution">
    <text evidence="8">The sequence shown here is derived from an EMBL/GenBank/DDBJ whole genome shotgun (WGS) entry which is preliminary data.</text>
</comment>
<keyword evidence="6 7" id="KW-0472">Membrane</keyword>
<sequence>MALQFTTPSPSPSCSFSYFIRLPLSPPPPSPSPLRNEYLILKRCTTTCWRKNHALPSARISLGKSSTPLTAISSPLFTDNQARLSLKAPLPRRCSKICGQAYIYHDSGFRIPANAERPEWRWRTLSCVPYLVALHMSATGFHMMMGMLLEIGQQIVWVSSNFLPLIHFKGTLGLYYWAGVALAYILVMMECIRCALLGTFVKIPLVSESAFIHSIFGVK</sequence>
<evidence type="ECO:0000256" key="3">
    <source>
        <dbReference type="ARBA" id="ARBA00022692"/>
    </source>
</evidence>
<dbReference type="EMBL" id="WOCE01000014">
    <property type="protein sequence ID" value="KAE9599841.1"/>
    <property type="molecule type" value="Genomic_DNA"/>
</dbReference>
<organism evidence="8 9">
    <name type="scientific">Lupinus albus</name>
    <name type="common">White lupine</name>
    <name type="synonym">Lupinus termis</name>
    <dbReference type="NCBI Taxonomy" id="3870"/>
    <lineage>
        <taxon>Eukaryota</taxon>
        <taxon>Viridiplantae</taxon>
        <taxon>Streptophyta</taxon>
        <taxon>Embryophyta</taxon>
        <taxon>Tracheophyta</taxon>
        <taxon>Spermatophyta</taxon>
        <taxon>Magnoliopsida</taxon>
        <taxon>eudicotyledons</taxon>
        <taxon>Gunneridae</taxon>
        <taxon>Pentapetalae</taxon>
        <taxon>rosids</taxon>
        <taxon>fabids</taxon>
        <taxon>Fabales</taxon>
        <taxon>Fabaceae</taxon>
        <taxon>Papilionoideae</taxon>
        <taxon>50 kb inversion clade</taxon>
        <taxon>genistoids sensu lato</taxon>
        <taxon>core genistoids</taxon>
        <taxon>Genisteae</taxon>
        <taxon>Lupinus</taxon>
    </lineage>
</organism>
<dbReference type="PANTHER" id="PTHR33510">
    <property type="entry name" value="PROTEIN TIC 20-II, CHLOROPLASTIC"/>
    <property type="match status" value="1"/>
</dbReference>
<protein>
    <recommendedName>
        <fullName evidence="7">Protein TIC 20</fullName>
    </recommendedName>
</protein>
<evidence type="ECO:0000313" key="8">
    <source>
        <dbReference type="EMBL" id="KAE9599841.1"/>
    </source>
</evidence>
<evidence type="ECO:0000256" key="5">
    <source>
        <dbReference type="ARBA" id="ARBA00022989"/>
    </source>
</evidence>
<evidence type="ECO:0000256" key="7">
    <source>
        <dbReference type="RuleBase" id="RU367003"/>
    </source>
</evidence>
<comment type="caution">
    <text evidence="7">Lacks conserved residue(s) required for the propagation of feature annotation.</text>
</comment>
<reference evidence="9" key="1">
    <citation type="journal article" date="2020" name="Nat. Commun.">
        <title>Genome sequence of the cluster root forming white lupin.</title>
        <authorList>
            <person name="Hufnagel B."/>
            <person name="Marques A."/>
            <person name="Soriano A."/>
            <person name="Marques L."/>
            <person name="Divol F."/>
            <person name="Doumas P."/>
            <person name="Sallet E."/>
            <person name="Mancinotti D."/>
            <person name="Carrere S."/>
            <person name="Marande W."/>
            <person name="Arribat S."/>
            <person name="Keller J."/>
            <person name="Huneau C."/>
            <person name="Blein T."/>
            <person name="Aime D."/>
            <person name="Laguerre M."/>
            <person name="Taylor J."/>
            <person name="Schubert V."/>
            <person name="Nelson M."/>
            <person name="Geu-Flores F."/>
            <person name="Crespi M."/>
            <person name="Gallardo-Guerrero K."/>
            <person name="Delaux P.-M."/>
            <person name="Salse J."/>
            <person name="Berges H."/>
            <person name="Guyot R."/>
            <person name="Gouzy J."/>
            <person name="Peret B."/>
        </authorList>
    </citation>
    <scope>NUCLEOTIDE SEQUENCE [LARGE SCALE GENOMIC DNA]</scope>
    <source>
        <strain evidence="9">cv. Amiga</strain>
    </source>
</reference>
<keyword evidence="9" id="KW-1185">Reference proteome</keyword>
<dbReference type="GO" id="GO:0009706">
    <property type="term" value="C:chloroplast inner membrane"/>
    <property type="evidence" value="ECO:0007669"/>
    <property type="project" value="UniProtKB-SubCell"/>
</dbReference>
<comment type="similarity">
    <text evidence="2 7">Belongs to the Tic20 family.</text>
</comment>
<dbReference type="InterPro" id="IPR005691">
    <property type="entry name" value="Tic20"/>
</dbReference>
<keyword evidence="4" id="KW-1001">Plastid inner membrane</keyword>
<feature type="transmembrane region" description="Helical" evidence="7">
    <location>
        <begin position="174"/>
        <end position="196"/>
    </location>
</feature>
<dbReference type="Pfam" id="PF16166">
    <property type="entry name" value="TIC20"/>
    <property type="match status" value="2"/>
</dbReference>
<accession>A0A6A4PCK0</accession>
<comment type="function">
    <text evidence="7">Involved in protein precursor import into chloroplasts.</text>
</comment>
<keyword evidence="5 7" id="KW-1133">Transmembrane helix</keyword>
<evidence type="ECO:0000256" key="4">
    <source>
        <dbReference type="ARBA" id="ARBA00022780"/>
    </source>
</evidence>
<keyword evidence="7" id="KW-0934">Plastid</keyword>
<evidence type="ECO:0000256" key="6">
    <source>
        <dbReference type="ARBA" id="ARBA00023136"/>
    </source>
</evidence>
<proteinExistence type="inferred from homology"/>
<gene>
    <name evidence="8" type="ORF">Lalb_Chr14g0366641</name>
</gene>
<evidence type="ECO:0000256" key="1">
    <source>
        <dbReference type="ARBA" id="ARBA00004478"/>
    </source>
</evidence>
<name>A0A6A4PCK0_LUPAL</name>
<keyword evidence="3 7" id="KW-0812">Transmembrane</keyword>
<dbReference type="AlphaFoldDB" id="A0A6A4PCK0"/>
<comment type="subcellular location">
    <subcellularLocation>
        <location evidence="1">Plastid</location>
        <location evidence="1">Chloroplast inner membrane</location>
        <topology evidence="1">Multi-pass membrane protein</topology>
    </subcellularLocation>
    <subcellularLocation>
        <location evidence="7">Plastid</location>
        <location evidence="7">Chloroplast membrane</location>
        <topology evidence="7">Multi-pass membrane protein</topology>
    </subcellularLocation>
</comment>
<keyword evidence="7" id="KW-0150">Chloroplast</keyword>
<evidence type="ECO:0000256" key="2">
    <source>
        <dbReference type="ARBA" id="ARBA00009596"/>
    </source>
</evidence>
<dbReference type="PANTHER" id="PTHR33510:SF12">
    <property type="entry name" value="PROTEIN TIC 20-IV, CHLOROPLASTIC"/>
    <property type="match status" value="1"/>
</dbReference>
<evidence type="ECO:0000313" key="9">
    <source>
        <dbReference type="Proteomes" id="UP000447434"/>
    </source>
</evidence>